<keyword evidence="2" id="KW-1003">Cell membrane</keyword>
<evidence type="ECO:0000256" key="2">
    <source>
        <dbReference type="ARBA" id="ARBA00022475"/>
    </source>
</evidence>
<evidence type="ECO:0000313" key="7">
    <source>
        <dbReference type="EMBL" id="HFB53364.1"/>
    </source>
</evidence>
<sequence>METNLVLEGVKFMILGMGTVFVFLIIMIACMNIMSSVI</sequence>
<evidence type="ECO:0000256" key="5">
    <source>
        <dbReference type="ARBA" id="ARBA00023136"/>
    </source>
</evidence>
<dbReference type="GO" id="GO:0036376">
    <property type="term" value="P:sodium ion export across plasma membrane"/>
    <property type="evidence" value="ECO:0007669"/>
    <property type="project" value="InterPro"/>
</dbReference>
<keyword evidence="3 6" id="KW-0812">Transmembrane</keyword>
<dbReference type="Pfam" id="PF04277">
    <property type="entry name" value="OAD_gamma"/>
    <property type="match status" value="1"/>
</dbReference>
<evidence type="ECO:0000256" key="6">
    <source>
        <dbReference type="SAM" id="Phobius"/>
    </source>
</evidence>
<reference evidence="7" key="1">
    <citation type="journal article" date="2020" name="mSystems">
        <title>Genome- and Community-Level Interaction Insights into Carbon Utilization and Element Cycling Functions of Hydrothermarchaeota in Hydrothermal Sediment.</title>
        <authorList>
            <person name="Zhou Z."/>
            <person name="Liu Y."/>
            <person name="Xu W."/>
            <person name="Pan J."/>
            <person name="Luo Z.H."/>
            <person name="Li M."/>
        </authorList>
    </citation>
    <scope>NUCLEOTIDE SEQUENCE [LARGE SCALE GENOMIC DNA]</scope>
    <source>
        <strain evidence="7">HyVt-507</strain>
    </source>
</reference>
<name>A0A7C3C253_9BACT</name>
<feature type="non-terminal residue" evidence="7">
    <location>
        <position position="38"/>
    </location>
</feature>
<keyword evidence="4 6" id="KW-1133">Transmembrane helix</keyword>
<accession>A0A7C3C253</accession>
<dbReference type="EMBL" id="DRNH01000077">
    <property type="protein sequence ID" value="HFB53364.1"/>
    <property type="molecule type" value="Genomic_DNA"/>
</dbReference>
<keyword evidence="5 6" id="KW-0472">Membrane</keyword>
<gene>
    <name evidence="7" type="ORF">ENJ67_01410</name>
</gene>
<feature type="transmembrane region" description="Helical" evidence="6">
    <location>
        <begin position="12"/>
        <end position="34"/>
    </location>
</feature>
<dbReference type="Proteomes" id="UP000886390">
    <property type="component" value="Unassembled WGS sequence"/>
</dbReference>
<comment type="subcellular location">
    <subcellularLocation>
        <location evidence="1">Cell membrane</location>
    </subcellularLocation>
</comment>
<dbReference type="GO" id="GO:0005886">
    <property type="term" value="C:plasma membrane"/>
    <property type="evidence" value="ECO:0007669"/>
    <property type="project" value="UniProtKB-SubCell"/>
</dbReference>
<comment type="caution">
    <text evidence="7">The sequence shown here is derived from an EMBL/GenBank/DDBJ whole genome shotgun (WGS) entry which is preliminary data.</text>
</comment>
<dbReference type="InterPro" id="IPR005899">
    <property type="entry name" value="Na_pump_deCOase"/>
</dbReference>
<evidence type="ECO:0000256" key="3">
    <source>
        <dbReference type="ARBA" id="ARBA00022692"/>
    </source>
</evidence>
<protein>
    <submittedName>
        <fullName evidence="7">Pyruvate carboxylase</fullName>
    </submittedName>
</protein>
<dbReference type="GO" id="GO:0015081">
    <property type="term" value="F:sodium ion transmembrane transporter activity"/>
    <property type="evidence" value="ECO:0007669"/>
    <property type="project" value="InterPro"/>
</dbReference>
<evidence type="ECO:0000256" key="1">
    <source>
        <dbReference type="ARBA" id="ARBA00004236"/>
    </source>
</evidence>
<proteinExistence type="predicted"/>
<dbReference type="AlphaFoldDB" id="A0A7C3C253"/>
<evidence type="ECO:0000256" key="4">
    <source>
        <dbReference type="ARBA" id="ARBA00022989"/>
    </source>
</evidence>
<keyword evidence="7" id="KW-0670">Pyruvate</keyword>
<organism evidence="7">
    <name type="scientific">Sulfurimonas autotrophica</name>
    <dbReference type="NCBI Taxonomy" id="202747"/>
    <lineage>
        <taxon>Bacteria</taxon>
        <taxon>Pseudomonadati</taxon>
        <taxon>Campylobacterota</taxon>
        <taxon>Epsilonproteobacteria</taxon>
        <taxon>Campylobacterales</taxon>
        <taxon>Sulfurimonadaceae</taxon>
        <taxon>Sulfurimonas</taxon>
    </lineage>
</organism>